<protein>
    <submittedName>
        <fullName evidence="2">Diacylglycerol kinase family lipid kinase</fullName>
    </submittedName>
</protein>
<evidence type="ECO:0000313" key="3">
    <source>
        <dbReference type="Proteomes" id="UP000249254"/>
    </source>
</evidence>
<sequence>MQSELHDTKLRDKGAAAIRRVHAVVNPSSGGVGPEAAAELEALLAELGLEHRVSELNPEACERIARGAVDAGPDLVVVLGGDGTARLVAEMCGAEGPLVAPLAGGTMNKLGRALYGAAPWPETLRDLLEAGQPRWVPAGEIEGEAKAAGGSRAFYCGAVLGSPALLAQAREAIRARAIRRAWRQTVIAQRRAFRARVSYQLNGEIGRGVAVSLICPTIAQDEAAEALKAAVLDPPDPDAGAAAGLRLVVSNLSGDWRQDPHGALPCLTGRAWARTPIPVMLDGEFFRFGRRVEFRFRSQGFRALSRPMEAASMAHGLCA</sequence>
<evidence type="ECO:0000259" key="1">
    <source>
        <dbReference type="PROSITE" id="PS50146"/>
    </source>
</evidence>
<name>A0A328ANK7_9CAUL</name>
<dbReference type="InterPro" id="IPR016064">
    <property type="entry name" value="NAD/diacylglycerol_kinase_sf"/>
</dbReference>
<organism evidence="2 3">
    <name type="scientific">Phenylobacterium soli</name>
    <dbReference type="NCBI Taxonomy" id="2170551"/>
    <lineage>
        <taxon>Bacteria</taxon>
        <taxon>Pseudomonadati</taxon>
        <taxon>Pseudomonadota</taxon>
        <taxon>Alphaproteobacteria</taxon>
        <taxon>Caulobacterales</taxon>
        <taxon>Caulobacteraceae</taxon>
        <taxon>Phenylobacterium</taxon>
    </lineage>
</organism>
<dbReference type="Pfam" id="PF00781">
    <property type="entry name" value="DAGK_cat"/>
    <property type="match status" value="1"/>
</dbReference>
<accession>A0A328ANK7</accession>
<keyword evidence="3" id="KW-1185">Reference proteome</keyword>
<dbReference type="Gene3D" id="3.40.50.10330">
    <property type="entry name" value="Probable inorganic polyphosphate/atp-NAD kinase, domain 1"/>
    <property type="match status" value="1"/>
</dbReference>
<dbReference type="Proteomes" id="UP000249254">
    <property type="component" value="Unassembled WGS sequence"/>
</dbReference>
<gene>
    <name evidence="2" type="ORF">DJ017_13550</name>
</gene>
<reference evidence="3" key="1">
    <citation type="submission" date="2018-05" db="EMBL/GenBank/DDBJ databases">
        <authorList>
            <person name="Li X."/>
        </authorList>
    </citation>
    <scope>NUCLEOTIDE SEQUENCE [LARGE SCALE GENOMIC DNA]</scope>
    <source>
        <strain evidence="3">LX32</strain>
    </source>
</reference>
<dbReference type="EMBL" id="QFYQ01000001">
    <property type="protein sequence ID" value="RAK55466.1"/>
    <property type="molecule type" value="Genomic_DNA"/>
</dbReference>
<feature type="domain" description="DAGKc" evidence="1">
    <location>
        <begin position="16"/>
        <end position="145"/>
    </location>
</feature>
<proteinExistence type="predicted"/>
<dbReference type="RefSeq" id="WP_111529214.1">
    <property type="nucleotide sequence ID" value="NZ_JBHRSG010000003.1"/>
</dbReference>
<dbReference type="SUPFAM" id="SSF111331">
    <property type="entry name" value="NAD kinase/diacylglycerol kinase-like"/>
    <property type="match status" value="1"/>
</dbReference>
<comment type="caution">
    <text evidence="2">The sequence shown here is derived from an EMBL/GenBank/DDBJ whole genome shotgun (WGS) entry which is preliminary data.</text>
</comment>
<dbReference type="InterPro" id="IPR001206">
    <property type="entry name" value="Diacylglycerol_kinase_cat_dom"/>
</dbReference>
<keyword evidence="2" id="KW-0418">Kinase</keyword>
<dbReference type="AlphaFoldDB" id="A0A328ANK7"/>
<dbReference type="GO" id="GO:0016301">
    <property type="term" value="F:kinase activity"/>
    <property type="evidence" value="ECO:0007669"/>
    <property type="project" value="UniProtKB-KW"/>
</dbReference>
<dbReference type="OrthoDB" id="7199213at2"/>
<keyword evidence="2" id="KW-0808">Transferase</keyword>
<dbReference type="InterPro" id="IPR017438">
    <property type="entry name" value="ATP-NAD_kinase_N"/>
</dbReference>
<dbReference type="PROSITE" id="PS50146">
    <property type="entry name" value="DAGK"/>
    <property type="match status" value="1"/>
</dbReference>
<evidence type="ECO:0000313" key="2">
    <source>
        <dbReference type="EMBL" id="RAK55466.1"/>
    </source>
</evidence>